<proteinExistence type="predicted"/>
<dbReference type="AlphaFoldDB" id="A0AAV4IYC7"/>
<evidence type="ECO:0000313" key="2">
    <source>
        <dbReference type="EMBL" id="GFS15135.1"/>
    </source>
</evidence>
<sequence length="106" mass="12124">MGLRCGYEHLHQSSRVQRTRTADSNPVLSSRDDHCPRSATWQWGEVVICLRVSEFPDTTWEPGGPGHVAVVTCAVSGHRRAPWHTWSETDRATWSLRNNLSFRPKR</sequence>
<evidence type="ECO:0000256" key="1">
    <source>
        <dbReference type="SAM" id="MobiDB-lite"/>
    </source>
</evidence>
<organism evidence="2 3">
    <name type="scientific">Elysia marginata</name>
    <dbReference type="NCBI Taxonomy" id="1093978"/>
    <lineage>
        <taxon>Eukaryota</taxon>
        <taxon>Metazoa</taxon>
        <taxon>Spiralia</taxon>
        <taxon>Lophotrochozoa</taxon>
        <taxon>Mollusca</taxon>
        <taxon>Gastropoda</taxon>
        <taxon>Heterobranchia</taxon>
        <taxon>Euthyneura</taxon>
        <taxon>Panpulmonata</taxon>
        <taxon>Sacoglossa</taxon>
        <taxon>Placobranchoidea</taxon>
        <taxon>Plakobranchidae</taxon>
        <taxon>Elysia</taxon>
    </lineage>
</organism>
<reference evidence="2 3" key="1">
    <citation type="journal article" date="2021" name="Elife">
        <title>Chloroplast acquisition without the gene transfer in kleptoplastic sea slugs, Plakobranchus ocellatus.</title>
        <authorList>
            <person name="Maeda T."/>
            <person name="Takahashi S."/>
            <person name="Yoshida T."/>
            <person name="Shimamura S."/>
            <person name="Takaki Y."/>
            <person name="Nagai Y."/>
            <person name="Toyoda A."/>
            <person name="Suzuki Y."/>
            <person name="Arimoto A."/>
            <person name="Ishii H."/>
            <person name="Satoh N."/>
            <person name="Nishiyama T."/>
            <person name="Hasebe M."/>
            <person name="Maruyama T."/>
            <person name="Minagawa J."/>
            <person name="Obokata J."/>
            <person name="Shigenobu S."/>
        </authorList>
    </citation>
    <scope>NUCLEOTIDE SEQUENCE [LARGE SCALE GENOMIC DNA]</scope>
</reference>
<protein>
    <recommendedName>
        <fullName evidence="4">Ig-like domain-containing protein</fullName>
    </recommendedName>
</protein>
<accession>A0AAV4IYC7</accession>
<keyword evidence="3" id="KW-1185">Reference proteome</keyword>
<name>A0AAV4IYC7_9GAST</name>
<feature type="region of interest" description="Disordered" evidence="1">
    <location>
        <begin position="14"/>
        <end position="33"/>
    </location>
</feature>
<dbReference type="Proteomes" id="UP000762676">
    <property type="component" value="Unassembled WGS sequence"/>
</dbReference>
<gene>
    <name evidence="2" type="ORF">ElyMa_006763900</name>
</gene>
<dbReference type="EMBL" id="BMAT01013546">
    <property type="protein sequence ID" value="GFS15135.1"/>
    <property type="molecule type" value="Genomic_DNA"/>
</dbReference>
<comment type="caution">
    <text evidence="2">The sequence shown here is derived from an EMBL/GenBank/DDBJ whole genome shotgun (WGS) entry which is preliminary data.</text>
</comment>
<evidence type="ECO:0008006" key="4">
    <source>
        <dbReference type="Google" id="ProtNLM"/>
    </source>
</evidence>
<evidence type="ECO:0000313" key="3">
    <source>
        <dbReference type="Proteomes" id="UP000762676"/>
    </source>
</evidence>